<dbReference type="SMART" id="SM00220">
    <property type="entry name" value="S_TKc"/>
    <property type="match status" value="1"/>
</dbReference>
<protein>
    <recommendedName>
        <fullName evidence="3">Protein kinase domain-containing protein</fullName>
    </recommendedName>
</protein>
<dbReference type="GO" id="GO:0005524">
    <property type="term" value="F:ATP binding"/>
    <property type="evidence" value="ECO:0007669"/>
    <property type="project" value="InterPro"/>
</dbReference>
<organism evidence="4">
    <name type="scientific">Aureoumbra lagunensis</name>
    <dbReference type="NCBI Taxonomy" id="44058"/>
    <lineage>
        <taxon>Eukaryota</taxon>
        <taxon>Sar</taxon>
        <taxon>Stramenopiles</taxon>
        <taxon>Ochrophyta</taxon>
        <taxon>Pelagophyceae</taxon>
        <taxon>Pelagomonadales</taxon>
        <taxon>Aureoumbra</taxon>
    </lineage>
</organism>
<evidence type="ECO:0000313" key="4">
    <source>
        <dbReference type="EMBL" id="CAE0366129.1"/>
    </source>
</evidence>
<keyword evidence="1" id="KW-0547">Nucleotide-binding</keyword>
<dbReference type="SUPFAM" id="SSF56112">
    <property type="entry name" value="Protein kinase-like (PK-like)"/>
    <property type="match status" value="1"/>
</dbReference>
<dbReference type="PANTHER" id="PTHR22967">
    <property type="entry name" value="SERINE/THREONINE PROTEIN KINASE"/>
    <property type="match status" value="1"/>
</dbReference>
<feature type="domain" description="Protein kinase" evidence="3">
    <location>
        <begin position="1"/>
        <end position="188"/>
    </location>
</feature>
<name>A0A7S3JXK9_9STRA</name>
<dbReference type="AlphaFoldDB" id="A0A7S3JXK9"/>
<feature type="region of interest" description="Disordered" evidence="2">
    <location>
        <begin position="199"/>
        <end position="222"/>
    </location>
</feature>
<dbReference type="GO" id="GO:0005737">
    <property type="term" value="C:cytoplasm"/>
    <property type="evidence" value="ECO:0007669"/>
    <property type="project" value="TreeGrafter"/>
</dbReference>
<evidence type="ECO:0000256" key="1">
    <source>
        <dbReference type="ARBA" id="ARBA00022741"/>
    </source>
</evidence>
<evidence type="ECO:0000259" key="3">
    <source>
        <dbReference type="PROSITE" id="PS50011"/>
    </source>
</evidence>
<dbReference type="PANTHER" id="PTHR22967:SF92">
    <property type="entry name" value="LD17053P"/>
    <property type="match status" value="1"/>
</dbReference>
<feature type="compositionally biased region" description="Basic and acidic residues" evidence="2">
    <location>
        <begin position="213"/>
        <end position="222"/>
    </location>
</feature>
<dbReference type="PROSITE" id="PS50011">
    <property type="entry name" value="PROTEIN_KINASE_DOM"/>
    <property type="match status" value="1"/>
</dbReference>
<dbReference type="Pfam" id="PF00069">
    <property type="entry name" value="Pkinase"/>
    <property type="match status" value="1"/>
</dbReference>
<dbReference type="InterPro" id="IPR000719">
    <property type="entry name" value="Prot_kinase_dom"/>
</dbReference>
<dbReference type="EMBL" id="HBIJ01009858">
    <property type="protein sequence ID" value="CAE0366129.1"/>
    <property type="molecule type" value="Transcribed_RNA"/>
</dbReference>
<reference evidence="4" key="1">
    <citation type="submission" date="2021-01" db="EMBL/GenBank/DDBJ databases">
        <authorList>
            <person name="Corre E."/>
            <person name="Pelletier E."/>
            <person name="Niang G."/>
            <person name="Scheremetjew M."/>
            <person name="Finn R."/>
            <person name="Kale V."/>
            <person name="Holt S."/>
            <person name="Cochrane G."/>
            <person name="Meng A."/>
            <person name="Brown T."/>
            <person name="Cohen L."/>
        </authorList>
    </citation>
    <scope>NUCLEOTIDE SEQUENCE</scope>
    <source>
        <strain evidence="4">CCMP1510</strain>
    </source>
</reference>
<evidence type="ECO:0000256" key="2">
    <source>
        <dbReference type="SAM" id="MobiDB-lite"/>
    </source>
</evidence>
<proteinExistence type="predicted"/>
<sequence length="222" mass="24668">MFPKYQQIYLIVFFFADRDIKPENCLLDDDGTAILTDFGSVALAQVRLDKRRDALLLQDHAATHSTMTYRAPELWDPPPEISTINTTKADVWALGCLLWAMAFGYSPFEAEFPSSKSQYIKPRLVETSHLRVLATPPTPPLDSLPNVQQTSPQFFQSVLDASRLLLVLDPTERPHIDHVLDISANRLVALASLHSSVPSFSSSARGCGGSTSPHHDDPDPER</sequence>
<dbReference type="Gene3D" id="1.10.510.10">
    <property type="entry name" value="Transferase(Phosphotransferase) domain 1"/>
    <property type="match status" value="1"/>
</dbReference>
<accession>A0A7S3JXK9</accession>
<dbReference type="InterPro" id="IPR011009">
    <property type="entry name" value="Kinase-like_dom_sf"/>
</dbReference>
<dbReference type="GO" id="GO:0004674">
    <property type="term" value="F:protein serine/threonine kinase activity"/>
    <property type="evidence" value="ECO:0007669"/>
    <property type="project" value="TreeGrafter"/>
</dbReference>
<gene>
    <name evidence="4" type="ORF">ALAG00032_LOCUS6873</name>
</gene>